<protein>
    <submittedName>
        <fullName evidence="1">Uncharacterized protein</fullName>
    </submittedName>
</protein>
<accession>J9BSG4</accession>
<proteinExistence type="predicted"/>
<dbReference type="AlphaFoldDB" id="J9BSG4"/>
<sequence length="51" mass="5798">MLLIAVVQIRGDYICVLSHSDVNILYLDTYDNVCATCTCCCCRIRLIISHF</sequence>
<evidence type="ECO:0000313" key="1">
    <source>
        <dbReference type="EMBL" id="EJW90515.1"/>
    </source>
</evidence>
<gene>
    <name evidence="1" type="ORF">EVA_21379</name>
</gene>
<comment type="caution">
    <text evidence="1">The sequence shown here is derived from an EMBL/GenBank/DDBJ whole genome shotgun (WGS) entry which is preliminary data.</text>
</comment>
<organism evidence="1">
    <name type="scientific">gut metagenome</name>
    <dbReference type="NCBI Taxonomy" id="749906"/>
    <lineage>
        <taxon>unclassified sequences</taxon>
        <taxon>metagenomes</taxon>
        <taxon>organismal metagenomes</taxon>
    </lineage>
</organism>
<reference evidence="1" key="1">
    <citation type="journal article" date="2012" name="PLoS ONE">
        <title>Gene sets for utilization of primary and secondary nutrition supplies in the distal gut of endangered iberian lynx.</title>
        <authorList>
            <person name="Alcaide M."/>
            <person name="Messina E."/>
            <person name="Richter M."/>
            <person name="Bargiela R."/>
            <person name="Peplies J."/>
            <person name="Huws S.A."/>
            <person name="Newbold C.J."/>
            <person name="Golyshin P.N."/>
            <person name="Simon M.A."/>
            <person name="Lopez G."/>
            <person name="Yakimov M.M."/>
            <person name="Ferrer M."/>
        </authorList>
    </citation>
    <scope>NUCLEOTIDE SEQUENCE</scope>
</reference>
<dbReference type="EMBL" id="AMCI01008788">
    <property type="protein sequence ID" value="EJW90515.1"/>
    <property type="molecule type" value="Genomic_DNA"/>
</dbReference>
<name>J9BSG4_9ZZZZ</name>